<organism evidence="16 17">
    <name type="scientific">Niallia endozanthoxylica</name>
    <dbReference type="NCBI Taxonomy" id="2036016"/>
    <lineage>
        <taxon>Bacteria</taxon>
        <taxon>Bacillati</taxon>
        <taxon>Bacillota</taxon>
        <taxon>Bacilli</taxon>
        <taxon>Bacillales</taxon>
        <taxon>Bacillaceae</taxon>
        <taxon>Niallia</taxon>
    </lineage>
</organism>
<evidence type="ECO:0000256" key="4">
    <source>
        <dbReference type="ARBA" id="ARBA00022475"/>
    </source>
</evidence>
<dbReference type="InterPro" id="IPR036890">
    <property type="entry name" value="HATPase_C_sf"/>
</dbReference>
<evidence type="ECO:0000256" key="1">
    <source>
        <dbReference type="ARBA" id="ARBA00000085"/>
    </source>
</evidence>
<dbReference type="Gene3D" id="1.10.287.130">
    <property type="match status" value="1"/>
</dbReference>
<dbReference type="SUPFAM" id="SSF55874">
    <property type="entry name" value="ATPase domain of HSP90 chaperone/DNA topoisomerase II/histidine kinase"/>
    <property type="match status" value="1"/>
</dbReference>
<dbReference type="InterPro" id="IPR003661">
    <property type="entry name" value="HisK_dim/P_dom"/>
</dbReference>
<feature type="transmembrane region" description="Helical" evidence="14">
    <location>
        <begin position="98"/>
        <end position="115"/>
    </location>
</feature>
<dbReference type="SMART" id="SM00388">
    <property type="entry name" value="HisKA"/>
    <property type="match status" value="1"/>
</dbReference>
<keyword evidence="8" id="KW-0547">Nucleotide-binding</keyword>
<dbReference type="SUPFAM" id="SSF47384">
    <property type="entry name" value="Homodimeric domain of signal transducing histidine kinase"/>
    <property type="match status" value="1"/>
</dbReference>
<evidence type="ECO:0000313" key="17">
    <source>
        <dbReference type="Proteomes" id="UP000326671"/>
    </source>
</evidence>
<dbReference type="PROSITE" id="PS50109">
    <property type="entry name" value="HIS_KIN"/>
    <property type="match status" value="1"/>
</dbReference>
<dbReference type="PANTHER" id="PTHR43065">
    <property type="entry name" value="SENSOR HISTIDINE KINASE"/>
    <property type="match status" value="1"/>
</dbReference>
<feature type="domain" description="Histidine kinase" evidence="15">
    <location>
        <begin position="205"/>
        <end position="410"/>
    </location>
</feature>
<evidence type="ECO:0000256" key="12">
    <source>
        <dbReference type="ARBA" id="ARBA00023012"/>
    </source>
</evidence>
<dbReference type="Gene3D" id="3.30.565.10">
    <property type="entry name" value="Histidine kinase-like ATPase, C-terminal domain"/>
    <property type="match status" value="1"/>
</dbReference>
<feature type="transmembrane region" description="Helical" evidence="14">
    <location>
        <begin position="29"/>
        <end position="53"/>
    </location>
</feature>
<comment type="caution">
    <text evidence="16">The sequence shown here is derived from an EMBL/GenBank/DDBJ whole genome shotgun (WGS) entry which is preliminary data.</text>
</comment>
<dbReference type="EC" id="2.7.13.3" evidence="3"/>
<dbReference type="PRINTS" id="PR00344">
    <property type="entry name" value="BCTRLSENSOR"/>
</dbReference>
<dbReference type="GO" id="GO:0071555">
    <property type="term" value="P:cell wall organization"/>
    <property type="evidence" value="ECO:0007669"/>
    <property type="project" value="InterPro"/>
</dbReference>
<dbReference type="PANTHER" id="PTHR43065:SF46">
    <property type="entry name" value="C4-DICARBOXYLATE TRANSPORT SENSOR PROTEIN DCTB"/>
    <property type="match status" value="1"/>
</dbReference>
<evidence type="ECO:0000256" key="6">
    <source>
        <dbReference type="ARBA" id="ARBA00022679"/>
    </source>
</evidence>
<keyword evidence="12" id="KW-0902">Two-component regulatory system</keyword>
<evidence type="ECO:0000256" key="5">
    <source>
        <dbReference type="ARBA" id="ARBA00022553"/>
    </source>
</evidence>
<comment type="subcellular location">
    <subcellularLocation>
        <location evidence="2">Cell membrane</location>
        <topology evidence="2">Multi-pass membrane protein</topology>
    </subcellularLocation>
</comment>
<feature type="transmembrane region" description="Helical" evidence="14">
    <location>
        <begin position="155"/>
        <end position="177"/>
    </location>
</feature>
<reference evidence="16 17" key="1">
    <citation type="submission" date="2019-09" db="EMBL/GenBank/DDBJ databases">
        <title>Whole genome sequences of isolates from the Mars Exploration Rovers.</title>
        <authorList>
            <person name="Seuylemezian A."/>
            <person name="Vaishampayan P."/>
        </authorList>
    </citation>
    <scope>NUCLEOTIDE SEQUENCE [LARGE SCALE GENOMIC DNA]</scope>
    <source>
        <strain evidence="16 17">MER_TA_151</strain>
    </source>
</reference>
<gene>
    <name evidence="16" type="ORF">F4V44_24160</name>
</gene>
<evidence type="ECO:0000313" key="16">
    <source>
        <dbReference type="EMBL" id="KAA9014211.1"/>
    </source>
</evidence>
<dbReference type="InterPro" id="IPR011620">
    <property type="entry name" value="Sig_transdc_His_kinase_LytS_TM"/>
</dbReference>
<keyword evidence="11 14" id="KW-1133">Transmembrane helix</keyword>
<evidence type="ECO:0000256" key="9">
    <source>
        <dbReference type="ARBA" id="ARBA00022777"/>
    </source>
</evidence>
<keyword evidence="6" id="KW-0808">Transferase</keyword>
<feature type="transmembrane region" description="Helical" evidence="14">
    <location>
        <begin position="127"/>
        <end position="149"/>
    </location>
</feature>
<dbReference type="SMART" id="SM00387">
    <property type="entry name" value="HATPase_c"/>
    <property type="match status" value="1"/>
</dbReference>
<comment type="catalytic activity">
    <reaction evidence="1">
        <text>ATP + protein L-histidine = ADP + protein N-phospho-L-histidine.</text>
        <dbReference type="EC" id="2.7.13.3"/>
    </reaction>
</comment>
<dbReference type="GO" id="GO:0000155">
    <property type="term" value="F:phosphorelay sensor kinase activity"/>
    <property type="evidence" value="ECO:0007669"/>
    <property type="project" value="InterPro"/>
</dbReference>
<evidence type="ECO:0000256" key="8">
    <source>
        <dbReference type="ARBA" id="ARBA00022741"/>
    </source>
</evidence>
<name>A0A5J5H0Y2_9BACI</name>
<proteinExistence type="predicted"/>
<keyword evidence="9 16" id="KW-0418">Kinase</keyword>
<dbReference type="AlphaFoldDB" id="A0A5J5H0Y2"/>
<evidence type="ECO:0000256" key="3">
    <source>
        <dbReference type="ARBA" id="ARBA00012438"/>
    </source>
</evidence>
<protein>
    <recommendedName>
        <fullName evidence="3">histidine kinase</fullName>
        <ecNumber evidence="3">2.7.13.3</ecNumber>
    </recommendedName>
</protein>
<dbReference type="EMBL" id="VYKL01000046">
    <property type="protein sequence ID" value="KAA9014211.1"/>
    <property type="molecule type" value="Genomic_DNA"/>
</dbReference>
<evidence type="ECO:0000256" key="10">
    <source>
        <dbReference type="ARBA" id="ARBA00022840"/>
    </source>
</evidence>
<keyword evidence="17" id="KW-1185">Reference proteome</keyword>
<evidence type="ECO:0000256" key="2">
    <source>
        <dbReference type="ARBA" id="ARBA00004651"/>
    </source>
</evidence>
<accession>A0A5J5H0Y2</accession>
<evidence type="ECO:0000256" key="7">
    <source>
        <dbReference type="ARBA" id="ARBA00022692"/>
    </source>
</evidence>
<keyword evidence="7 14" id="KW-0812">Transmembrane</keyword>
<dbReference type="InterPro" id="IPR005467">
    <property type="entry name" value="His_kinase_dom"/>
</dbReference>
<evidence type="ECO:0000256" key="13">
    <source>
        <dbReference type="ARBA" id="ARBA00023136"/>
    </source>
</evidence>
<sequence>MLESLLLNFLFLLLPVLTYLIFFENRMHVLTMPVVVVLGAASMILCMSFPIYLEVGFIFDLRLIPLIMVSLYSGYKYAFILYLVLIIYRFIIGGDGTIEAFLYNTVLFPFITVWSNKFRQWKPRHRINFAALISFFSILFYLFTLAFQVPLNREFWLLAVNSLSTYIIMTLILMFLVEKIIANTKARESFLYKERFHIISELSASVAHEIRNPLTVTNGFLQLLSESNSIPGKEKGYIDFSLKELKRAEKIVSDFLTFSKPQSENMVYSNLKEEAEYTKNILQPYAHMHQVEMDLSFQNTLHLKYDKNQMQQCLINLCKNGIESMEETGGALSVSVFERKNNIVITIKDTGIGMTKEQVAHLGKPYYSTKNQGTGLGMLMVYSTIHKVKGNIKVDSEVDKGTTFTISIPV</sequence>
<dbReference type="GO" id="GO:0005886">
    <property type="term" value="C:plasma membrane"/>
    <property type="evidence" value="ECO:0007669"/>
    <property type="project" value="UniProtKB-SubCell"/>
</dbReference>
<dbReference type="InterPro" id="IPR003594">
    <property type="entry name" value="HATPase_dom"/>
</dbReference>
<feature type="transmembrane region" description="Helical" evidence="14">
    <location>
        <begin position="74"/>
        <end position="92"/>
    </location>
</feature>
<dbReference type="InterPro" id="IPR004358">
    <property type="entry name" value="Sig_transdc_His_kin-like_C"/>
</dbReference>
<dbReference type="OrthoDB" id="9815750at2"/>
<dbReference type="InterPro" id="IPR036097">
    <property type="entry name" value="HisK_dim/P_sf"/>
</dbReference>
<dbReference type="CDD" id="cd00082">
    <property type="entry name" value="HisKA"/>
    <property type="match status" value="1"/>
</dbReference>
<keyword evidence="10" id="KW-0067">ATP-binding</keyword>
<evidence type="ECO:0000256" key="14">
    <source>
        <dbReference type="SAM" id="Phobius"/>
    </source>
</evidence>
<keyword evidence="13 14" id="KW-0472">Membrane</keyword>
<dbReference type="Pfam" id="PF02518">
    <property type="entry name" value="HATPase_c"/>
    <property type="match status" value="1"/>
</dbReference>
<evidence type="ECO:0000256" key="11">
    <source>
        <dbReference type="ARBA" id="ARBA00022989"/>
    </source>
</evidence>
<keyword evidence="4" id="KW-1003">Cell membrane</keyword>
<evidence type="ECO:0000259" key="15">
    <source>
        <dbReference type="PROSITE" id="PS50109"/>
    </source>
</evidence>
<dbReference type="Pfam" id="PF00512">
    <property type="entry name" value="HisKA"/>
    <property type="match status" value="1"/>
</dbReference>
<dbReference type="GO" id="GO:0005524">
    <property type="term" value="F:ATP binding"/>
    <property type="evidence" value="ECO:0007669"/>
    <property type="project" value="UniProtKB-KW"/>
</dbReference>
<keyword evidence="5" id="KW-0597">Phosphoprotein</keyword>
<dbReference type="Pfam" id="PF07694">
    <property type="entry name" value="5TM-5TMR_LYT"/>
    <property type="match status" value="1"/>
</dbReference>
<feature type="transmembrane region" description="Helical" evidence="14">
    <location>
        <begin position="5"/>
        <end position="23"/>
    </location>
</feature>
<dbReference type="Proteomes" id="UP000326671">
    <property type="component" value="Unassembled WGS sequence"/>
</dbReference>